<dbReference type="PANTHER" id="PTHR30615">
    <property type="entry name" value="UNCHARACTERIZED PROTEIN YJBQ-RELATED"/>
    <property type="match status" value="1"/>
</dbReference>
<accession>A0A9D1TBF9</accession>
<dbReference type="AlphaFoldDB" id="A0A9D1TBF9"/>
<dbReference type="SUPFAM" id="SSF111038">
    <property type="entry name" value="YjbQ-like"/>
    <property type="match status" value="1"/>
</dbReference>
<dbReference type="InterPro" id="IPR035917">
    <property type="entry name" value="YjbQ-like_sf"/>
</dbReference>
<dbReference type="EMBL" id="DVOT01000024">
    <property type="protein sequence ID" value="HIV26591.1"/>
    <property type="molecule type" value="Genomic_DNA"/>
</dbReference>
<sequence>MEFKVYQKELELQSRGWIPTFHDVTREINQIVKDSGVINGTACVASHHTTCSVMIQECSHDIDSFDLEYLQHDLLDIMRKMIPDFMEEHQYRHPGPIHAQYGRHVNEPGDYTSMNTDGHLRSVFFGRSETITIKDGVLDTGEFAHIYLIDWDHVRARRRQLNVTVMGTTDDVGDRKWKNGEVINTLRKYTDEEKQYMQQFDLQLKDRI</sequence>
<name>A0A9D1TBF9_9FIRM</name>
<comment type="similarity">
    <text evidence="1">Belongs to the UPF0047 family.</text>
</comment>
<protein>
    <submittedName>
        <fullName evidence="2">YjbQ family protein</fullName>
    </submittedName>
</protein>
<evidence type="ECO:0000313" key="3">
    <source>
        <dbReference type="Proteomes" id="UP000886884"/>
    </source>
</evidence>
<reference evidence="2" key="2">
    <citation type="journal article" date="2021" name="PeerJ">
        <title>Extensive microbial diversity within the chicken gut microbiome revealed by metagenomics and culture.</title>
        <authorList>
            <person name="Gilroy R."/>
            <person name="Ravi A."/>
            <person name="Getino M."/>
            <person name="Pursley I."/>
            <person name="Horton D.L."/>
            <person name="Alikhan N.F."/>
            <person name="Baker D."/>
            <person name="Gharbi K."/>
            <person name="Hall N."/>
            <person name="Watson M."/>
            <person name="Adriaenssens E.M."/>
            <person name="Foster-Nyarko E."/>
            <person name="Jarju S."/>
            <person name="Secka A."/>
            <person name="Antonio M."/>
            <person name="Oren A."/>
            <person name="Chaudhuri R.R."/>
            <person name="La Ragione R."/>
            <person name="Hildebrand F."/>
            <person name="Pallen M.J."/>
        </authorList>
    </citation>
    <scope>NUCLEOTIDE SEQUENCE</scope>
    <source>
        <strain evidence="2">CHK183-6373</strain>
    </source>
</reference>
<evidence type="ECO:0000313" key="2">
    <source>
        <dbReference type="EMBL" id="HIV26591.1"/>
    </source>
</evidence>
<reference evidence="2" key="1">
    <citation type="submission" date="2020-10" db="EMBL/GenBank/DDBJ databases">
        <authorList>
            <person name="Gilroy R."/>
        </authorList>
    </citation>
    <scope>NUCLEOTIDE SEQUENCE</scope>
    <source>
        <strain evidence="2">CHK183-6373</strain>
    </source>
</reference>
<organism evidence="2 3">
    <name type="scientific">Candidatus Ornithocaccomicrobium faecavium</name>
    <dbReference type="NCBI Taxonomy" id="2840890"/>
    <lineage>
        <taxon>Bacteria</taxon>
        <taxon>Bacillati</taxon>
        <taxon>Bacillota</taxon>
        <taxon>Clostridia</taxon>
        <taxon>Candidatus Ornithocaccomicrobium</taxon>
    </lineage>
</organism>
<proteinExistence type="inferred from homology"/>
<evidence type="ECO:0000256" key="1">
    <source>
        <dbReference type="ARBA" id="ARBA00005534"/>
    </source>
</evidence>
<dbReference type="Pfam" id="PF01894">
    <property type="entry name" value="YjbQ"/>
    <property type="match status" value="1"/>
</dbReference>
<dbReference type="Proteomes" id="UP000886884">
    <property type="component" value="Unassembled WGS sequence"/>
</dbReference>
<dbReference type="PANTHER" id="PTHR30615:SF8">
    <property type="entry name" value="UPF0047 PROTEIN C4A8.02C"/>
    <property type="match status" value="1"/>
</dbReference>
<dbReference type="Gene3D" id="2.60.120.460">
    <property type="entry name" value="YjbQ-like"/>
    <property type="match status" value="1"/>
</dbReference>
<dbReference type="InterPro" id="IPR001602">
    <property type="entry name" value="UPF0047_YjbQ-like"/>
</dbReference>
<gene>
    <name evidence="2" type="ORF">IAA64_01360</name>
</gene>
<comment type="caution">
    <text evidence="2">The sequence shown here is derived from an EMBL/GenBank/DDBJ whole genome shotgun (WGS) entry which is preliminary data.</text>
</comment>